<dbReference type="OMA" id="WISLEGP"/>
<dbReference type="Pfam" id="PF06985">
    <property type="entry name" value="HET"/>
    <property type="match status" value="1"/>
</dbReference>
<dbReference type="HOGENOM" id="CLU_002639_5_3_1"/>
<protein>
    <submittedName>
        <fullName evidence="2">Heterokaryon incompatibility protein</fullName>
    </submittedName>
</protein>
<organism evidence="2 3">
    <name type="scientific">Colletotrichum gloeosporioides (strain Cg-14)</name>
    <name type="common">Anthracnose fungus</name>
    <name type="synonym">Glomerella cingulata</name>
    <dbReference type="NCBI Taxonomy" id="1237896"/>
    <lineage>
        <taxon>Eukaryota</taxon>
        <taxon>Fungi</taxon>
        <taxon>Dikarya</taxon>
        <taxon>Ascomycota</taxon>
        <taxon>Pezizomycotina</taxon>
        <taxon>Sordariomycetes</taxon>
        <taxon>Hypocreomycetidae</taxon>
        <taxon>Glomerellales</taxon>
        <taxon>Glomerellaceae</taxon>
        <taxon>Colletotrichum</taxon>
        <taxon>Colletotrichum gloeosporioides species complex</taxon>
    </lineage>
</organism>
<proteinExistence type="predicted"/>
<accession>T0M4N8</accession>
<dbReference type="PANTHER" id="PTHR33112:SF10">
    <property type="entry name" value="TOL"/>
    <property type="match status" value="1"/>
</dbReference>
<feature type="domain" description="Heterokaryon incompatibility" evidence="1">
    <location>
        <begin position="80"/>
        <end position="222"/>
    </location>
</feature>
<dbReference type="OrthoDB" id="5347061at2759"/>
<evidence type="ECO:0000313" key="2">
    <source>
        <dbReference type="EMBL" id="EQB58486.1"/>
    </source>
</evidence>
<evidence type="ECO:0000313" key="3">
    <source>
        <dbReference type="Proteomes" id="UP000015530"/>
    </source>
</evidence>
<sequence>MDVTECQLSLPFLPRPLEDHTGSDTSLKLAKEWLSTCMQHHQSCCANTNVHFRPSRLLHLSAGHHVRLHTSKDYPEAFSYMTLSHCWGNAQFIQLQQSNQHALRRSIPWNSLPQTFKDAIRIARYLGTEYLWIDSLCILQDSSEDWLIESAMMGSIYKNATCNIAASDASDSCEGCLYPRNHRTIQLERLPRYSERLNDLYLGTYSQGQSNRLYSRAWVLQESMLARRTLDCGREQLFWRCDETKASEEFPEGLPRQHHWQYTHPSHSLLGLLNSLSSLSLMAKEMKEWEARNQQALQTPGHRGNSKVVLEAYNGSGSPSMYWYGIVEIYSRMSLTKDTDRPIAIAGALDAFRPYLGQYWGGIWQHLLPLNLLWSTQKEFNFSPPPNRCYRPSPRRGPSWSWISLEGPVYIEQCELQHGDELLSQFLDAEVVSAYDIRLLMRAPLIHATWVEWVGVVPRTLLAMGLRPTIRGLGILDSKWLSQWRVSPNPLGDGDVDASIQLFFDVRSFEGTVRDIDLMAMRFRYEMVDGLVLQKNTDGSFTRVGTFTTCSTAARIFRQVDDTDVILI</sequence>
<dbReference type="AlphaFoldDB" id="T0M4N8"/>
<dbReference type="PANTHER" id="PTHR33112">
    <property type="entry name" value="DOMAIN PROTEIN, PUTATIVE-RELATED"/>
    <property type="match status" value="1"/>
</dbReference>
<dbReference type="STRING" id="1237896.T0M4N8"/>
<evidence type="ECO:0000259" key="1">
    <source>
        <dbReference type="Pfam" id="PF06985"/>
    </source>
</evidence>
<reference evidence="3" key="1">
    <citation type="journal article" date="2013" name="Mol. Plant Microbe Interact.">
        <title>Global aspects of pacC regulation of pathogenicity genes in Colletotrichum gloeosporioides as revealed by transcriptome analysis.</title>
        <authorList>
            <person name="Alkan N."/>
            <person name="Meng X."/>
            <person name="Friedlander G."/>
            <person name="Reuveni E."/>
            <person name="Sukno S."/>
            <person name="Sherman A."/>
            <person name="Thon M."/>
            <person name="Fluhr R."/>
            <person name="Prusky D."/>
        </authorList>
    </citation>
    <scope>NUCLEOTIDE SEQUENCE [LARGE SCALE GENOMIC DNA]</scope>
    <source>
        <strain evidence="3">Cg-14</strain>
    </source>
</reference>
<dbReference type="Proteomes" id="UP000015530">
    <property type="component" value="Unassembled WGS sequence"/>
</dbReference>
<dbReference type="InterPro" id="IPR010730">
    <property type="entry name" value="HET"/>
</dbReference>
<gene>
    <name evidence="2" type="ORF">CGLO_01251</name>
</gene>
<name>T0M4N8_COLGC</name>
<comment type="caution">
    <text evidence="2">The sequence shown here is derived from an EMBL/GenBank/DDBJ whole genome shotgun (WGS) entry which is preliminary data.</text>
</comment>
<dbReference type="EMBL" id="AMYD01000285">
    <property type="protein sequence ID" value="EQB58486.1"/>
    <property type="molecule type" value="Genomic_DNA"/>
</dbReference>